<proteinExistence type="predicted"/>
<comment type="caution">
    <text evidence="1">The sequence shown here is derived from an EMBL/GenBank/DDBJ whole genome shotgun (WGS) entry which is preliminary data.</text>
</comment>
<evidence type="ECO:0000313" key="1">
    <source>
        <dbReference type="EMBL" id="KAJ7570500.1"/>
    </source>
</evidence>
<protein>
    <submittedName>
        <fullName evidence="1">Uncharacterized protein</fullName>
    </submittedName>
</protein>
<dbReference type="Proteomes" id="UP001162992">
    <property type="component" value="Chromosome 1"/>
</dbReference>
<organism evidence="1 2">
    <name type="scientific">Diphasiastrum complanatum</name>
    <name type="common">Issler's clubmoss</name>
    <name type="synonym">Lycopodium complanatum</name>
    <dbReference type="NCBI Taxonomy" id="34168"/>
    <lineage>
        <taxon>Eukaryota</taxon>
        <taxon>Viridiplantae</taxon>
        <taxon>Streptophyta</taxon>
        <taxon>Embryophyta</taxon>
        <taxon>Tracheophyta</taxon>
        <taxon>Lycopodiopsida</taxon>
        <taxon>Lycopodiales</taxon>
        <taxon>Lycopodiaceae</taxon>
        <taxon>Lycopodioideae</taxon>
        <taxon>Diphasiastrum</taxon>
    </lineage>
</organism>
<dbReference type="EMBL" id="CM055092">
    <property type="protein sequence ID" value="KAJ7570500.1"/>
    <property type="molecule type" value="Genomic_DNA"/>
</dbReference>
<name>A0ACC2EVV9_DIPCM</name>
<keyword evidence="2" id="KW-1185">Reference proteome</keyword>
<evidence type="ECO:0000313" key="2">
    <source>
        <dbReference type="Proteomes" id="UP001162992"/>
    </source>
</evidence>
<reference evidence="2" key="1">
    <citation type="journal article" date="2024" name="Proc. Natl. Acad. Sci. U.S.A.">
        <title>Extraordinary preservation of gene collinearity over three hundred million years revealed in homosporous lycophytes.</title>
        <authorList>
            <person name="Li C."/>
            <person name="Wickell D."/>
            <person name="Kuo L.Y."/>
            <person name="Chen X."/>
            <person name="Nie B."/>
            <person name="Liao X."/>
            <person name="Peng D."/>
            <person name="Ji J."/>
            <person name="Jenkins J."/>
            <person name="Williams M."/>
            <person name="Shu S."/>
            <person name="Plott C."/>
            <person name="Barry K."/>
            <person name="Rajasekar S."/>
            <person name="Grimwood J."/>
            <person name="Han X."/>
            <person name="Sun S."/>
            <person name="Hou Z."/>
            <person name="He W."/>
            <person name="Dai G."/>
            <person name="Sun C."/>
            <person name="Schmutz J."/>
            <person name="Leebens-Mack J.H."/>
            <person name="Li F.W."/>
            <person name="Wang L."/>
        </authorList>
    </citation>
    <scope>NUCLEOTIDE SEQUENCE [LARGE SCALE GENOMIC DNA]</scope>
    <source>
        <strain evidence="2">cv. PW_Plant_1</strain>
    </source>
</reference>
<gene>
    <name evidence="1" type="ORF">O6H91_01G122600</name>
</gene>
<accession>A0ACC2EVV9</accession>
<sequence length="232" mass="25907">MAMLCLSSAYSTFPSSRLAAAASASSSSAIHCFSSEKSWIITSMQQALMRQRRSCSQLSGNIVFVPNCGMLRNLRRGDAYKAGLSVRHSCSSSRISCSQAPQQHQDAGISFFDEFALEKIIAFDASTGKMLSLAILMVAEVLQAAEPAYAEATRFSPEQWGRIWILTGVILILYFFVIPLVIYNFLRLRWYKRSMPEALFQFMLVFIFFPGMLLLAPFINFRPLPPDSSKAP</sequence>